<reference evidence="4 5" key="1">
    <citation type="submission" date="2018-02" db="EMBL/GenBank/DDBJ databases">
        <title>Draft genome sequences of four Legionella pneumophila clinical strains isolated in Ontario.</title>
        <authorList>
            <person name="Fortuna A."/>
            <person name="Ramnarine R."/>
            <person name="Li A."/>
            <person name="Frantz C."/>
            <person name="Mallo G."/>
        </authorList>
    </citation>
    <scope>NUCLEOTIDE SEQUENCE [LARGE SCALE GENOMIC DNA]</scope>
    <source>
        <strain evidence="4 5">LG61</strain>
    </source>
</reference>
<dbReference type="Pfam" id="PF18493">
    <property type="entry name" value="DUF5617"/>
    <property type="match status" value="1"/>
</dbReference>
<sequence>MAIAPQQIQERLKQEQYQKFVVADIGNFPHCLARTPEGIASGQRYQKYSTNPLSRTPPFSQWGVPQLLTPKSAQEYIKFAQQRNKKSSFKIDGEAVRVSECSNFAYHAAGVLLDDPQIRTQYDVAVIGSMYSNGRYLHNITLLVPKGSRLPQPPQQLTADTFPMGTLIVDPWAVGMGHPPEQALAVPQEQFAYNRSLFPATVNYQSALDERLTSTRTGQLTPYIGIPARTDNQQARTENQPPAPRRPVSATTPRNFVAYHELWRNAFQEIMNDPRHQLHRDDVEYKKIHAIRAVLDDYTKGGDTWWAKFKRIFTFHWNRHHVKVVDEIVKEIDAGNFTTSRALVDRLDNLATSLGSKLNPKGTLKEQIGFIKIQEQNPVEEIENLSRPSIT</sequence>
<feature type="domain" description="RavJ-like C-terminal" evidence="2">
    <location>
        <begin position="258"/>
        <end position="372"/>
    </location>
</feature>
<proteinExistence type="predicted"/>
<accession>A0A2S6F251</accession>
<protein>
    <submittedName>
        <fullName evidence="4">Uncharacterized protein</fullName>
    </submittedName>
</protein>
<feature type="domain" description="RavJ peptidase" evidence="3">
    <location>
        <begin position="7"/>
        <end position="207"/>
    </location>
</feature>
<feature type="compositionally biased region" description="Polar residues" evidence="1">
    <location>
        <begin position="230"/>
        <end position="240"/>
    </location>
</feature>
<dbReference type="Proteomes" id="UP000239239">
    <property type="component" value="Unassembled WGS sequence"/>
</dbReference>
<evidence type="ECO:0000256" key="1">
    <source>
        <dbReference type="SAM" id="MobiDB-lite"/>
    </source>
</evidence>
<organism evidence="4 5">
    <name type="scientific">Legionella pneumophila</name>
    <dbReference type="NCBI Taxonomy" id="446"/>
    <lineage>
        <taxon>Bacteria</taxon>
        <taxon>Pseudomonadati</taxon>
        <taxon>Pseudomonadota</taxon>
        <taxon>Gammaproteobacteria</taxon>
        <taxon>Legionellales</taxon>
        <taxon>Legionellaceae</taxon>
        <taxon>Legionella</taxon>
    </lineage>
</organism>
<name>A0A2S6F251_LEGPN</name>
<dbReference type="OrthoDB" id="5634947at2"/>
<dbReference type="EMBL" id="PQWY01000010">
    <property type="protein sequence ID" value="PPK31476.1"/>
    <property type="molecule type" value="Genomic_DNA"/>
</dbReference>
<feature type="region of interest" description="Disordered" evidence="1">
    <location>
        <begin position="229"/>
        <end position="250"/>
    </location>
</feature>
<dbReference type="Pfam" id="PF22469">
    <property type="entry name" value="RavJ_Peptidase"/>
    <property type="match status" value="1"/>
</dbReference>
<evidence type="ECO:0000313" key="4">
    <source>
        <dbReference type="EMBL" id="PPK31476.1"/>
    </source>
</evidence>
<evidence type="ECO:0000313" key="5">
    <source>
        <dbReference type="Proteomes" id="UP000239239"/>
    </source>
</evidence>
<dbReference type="InterPro" id="IPR055059">
    <property type="entry name" value="RavJ_pept_dom"/>
</dbReference>
<dbReference type="AlphaFoldDB" id="A0A2S6F251"/>
<dbReference type="InterPro" id="IPR041234">
    <property type="entry name" value="RavJ-like_C"/>
</dbReference>
<comment type="caution">
    <text evidence="4">The sequence shown here is derived from an EMBL/GenBank/DDBJ whole genome shotgun (WGS) entry which is preliminary data.</text>
</comment>
<evidence type="ECO:0000259" key="3">
    <source>
        <dbReference type="Pfam" id="PF22469"/>
    </source>
</evidence>
<evidence type="ECO:0000259" key="2">
    <source>
        <dbReference type="Pfam" id="PF18493"/>
    </source>
</evidence>
<dbReference type="RefSeq" id="WP_027227646.1">
    <property type="nucleotide sequence ID" value="NZ_FJAK01000004.1"/>
</dbReference>
<gene>
    <name evidence="4" type="ORF">C3928_05425</name>
</gene>